<evidence type="ECO:0000313" key="9">
    <source>
        <dbReference type="Proteomes" id="UP000091820"/>
    </source>
</evidence>
<evidence type="ECO:0000256" key="2">
    <source>
        <dbReference type="ARBA" id="ARBA00006462"/>
    </source>
</evidence>
<evidence type="ECO:0000256" key="5">
    <source>
        <dbReference type="ARBA" id="ARBA00022989"/>
    </source>
</evidence>
<dbReference type="VEuPathDB" id="VectorBase:GBRI000210"/>
<dbReference type="Proteomes" id="UP000091820">
    <property type="component" value="Unassembled WGS sequence"/>
</dbReference>
<dbReference type="EnsemblMetazoa" id="GBRI000210-RA">
    <property type="protein sequence ID" value="GBRI000210-PA"/>
    <property type="gene ID" value="GBRI000210"/>
</dbReference>
<comment type="subcellular location">
    <subcellularLocation>
        <location evidence="1">Membrane</location>
        <topology evidence="1">Single-pass type II membrane protein</topology>
    </subcellularLocation>
</comment>
<dbReference type="InterPro" id="IPR026050">
    <property type="entry name" value="C1GALT1/C1GALT1_chp1"/>
</dbReference>
<evidence type="ECO:0000256" key="6">
    <source>
        <dbReference type="ARBA" id="ARBA00023136"/>
    </source>
</evidence>
<dbReference type="GO" id="GO:0016263">
    <property type="term" value="F:glycoprotein-N-acetylgalactosamine 3-beta-galactosyltransferase activity"/>
    <property type="evidence" value="ECO:0007669"/>
    <property type="project" value="TreeGrafter"/>
</dbReference>
<keyword evidence="9" id="KW-1185">Reference proteome</keyword>
<keyword evidence="6 7" id="KW-0472">Membrane</keyword>
<keyword evidence="4" id="KW-0735">Signal-anchor</keyword>
<accession>A0A1A9VZA2</accession>
<protein>
    <recommendedName>
        <fullName evidence="10">Hexosyltransferase</fullName>
    </recommendedName>
</protein>
<evidence type="ECO:0000256" key="1">
    <source>
        <dbReference type="ARBA" id="ARBA00004606"/>
    </source>
</evidence>
<dbReference type="STRING" id="37001.A0A1A9VZA2"/>
<reference evidence="8" key="2">
    <citation type="submission" date="2020-05" db="UniProtKB">
        <authorList>
            <consortium name="EnsemblMetazoa"/>
        </authorList>
    </citation>
    <scope>IDENTIFICATION</scope>
    <source>
        <strain evidence="8">IAEA</strain>
    </source>
</reference>
<evidence type="ECO:0000313" key="8">
    <source>
        <dbReference type="EnsemblMetazoa" id="GBRI000210-PA"/>
    </source>
</evidence>
<dbReference type="Gene3D" id="3.90.550.50">
    <property type="match status" value="1"/>
</dbReference>
<proteinExistence type="inferred from homology"/>
<name>A0A1A9VZA2_9MUSC</name>
<comment type="similarity">
    <text evidence="2">Belongs to the glycosyltransferase 31 family. Beta3-Gal-T subfamily.</text>
</comment>
<evidence type="ECO:0000256" key="7">
    <source>
        <dbReference type="SAM" id="Phobius"/>
    </source>
</evidence>
<evidence type="ECO:0000256" key="4">
    <source>
        <dbReference type="ARBA" id="ARBA00022968"/>
    </source>
</evidence>
<organism evidence="8 9">
    <name type="scientific">Glossina brevipalpis</name>
    <dbReference type="NCBI Taxonomy" id="37001"/>
    <lineage>
        <taxon>Eukaryota</taxon>
        <taxon>Metazoa</taxon>
        <taxon>Ecdysozoa</taxon>
        <taxon>Arthropoda</taxon>
        <taxon>Hexapoda</taxon>
        <taxon>Insecta</taxon>
        <taxon>Pterygota</taxon>
        <taxon>Neoptera</taxon>
        <taxon>Endopterygota</taxon>
        <taxon>Diptera</taxon>
        <taxon>Brachycera</taxon>
        <taxon>Muscomorpha</taxon>
        <taxon>Hippoboscoidea</taxon>
        <taxon>Glossinidae</taxon>
        <taxon>Glossina</taxon>
    </lineage>
</organism>
<feature type="transmembrane region" description="Helical" evidence="7">
    <location>
        <begin position="20"/>
        <end position="41"/>
    </location>
</feature>
<reference evidence="9" key="1">
    <citation type="submission" date="2014-03" db="EMBL/GenBank/DDBJ databases">
        <authorList>
            <person name="Aksoy S."/>
            <person name="Warren W."/>
            <person name="Wilson R.K."/>
        </authorList>
    </citation>
    <scope>NUCLEOTIDE SEQUENCE [LARGE SCALE GENOMIC DNA]</scope>
    <source>
        <strain evidence="9">IAEA</strain>
    </source>
</reference>
<keyword evidence="3 7" id="KW-0812">Transmembrane</keyword>
<sequence length="194" mass="23132">MTFRFMKNLNALLKSFFCKYFLMLCFASAAFMLPICIIQTLSQMPKSNVNIWEGIDYKVRDDSNFVSKHVNMSIANDLLKEVRIFCLINTVSSNYYKRVVPIKYTWGKRCQRLAFVGLPDHFDYDAINISNEDSKFKYAFQYIYRHHVNDAEWFLLTDDLTYFVMENLRFLLYPYDPQIATYFFIQPFHLGEVN</sequence>
<evidence type="ECO:0008006" key="10">
    <source>
        <dbReference type="Google" id="ProtNLM"/>
    </source>
</evidence>
<dbReference type="PANTHER" id="PTHR23033">
    <property type="entry name" value="BETA1,3-GALACTOSYLTRANSFERASE"/>
    <property type="match status" value="1"/>
</dbReference>
<dbReference type="GO" id="GO:0016020">
    <property type="term" value="C:membrane"/>
    <property type="evidence" value="ECO:0007669"/>
    <property type="project" value="UniProtKB-SubCell"/>
</dbReference>
<keyword evidence="5 7" id="KW-1133">Transmembrane helix</keyword>
<evidence type="ECO:0000256" key="3">
    <source>
        <dbReference type="ARBA" id="ARBA00022692"/>
    </source>
</evidence>
<dbReference type="PANTHER" id="PTHR23033:SF14">
    <property type="entry name" value="GLYCOPROTEIN-N-ACETYLGALACTOSAMINE 3-BETA-GALACTOSYLTRANSFERASE 1-RELATED"/>
    <property type="match status" value="1"/>
</dbReference>
<dbReference type="AlphaFoldDB" id="A0A1A9VZA2"/>